<feature type="region of interest" description="Disordered" evidence="1">
    <location>
        <begin position="797"/>
        <end position="891"/>
    </location>
</feature>
<feature type="compositionally biased region" description="Polar residues" evidence="1">
    <location>
        <begin position="188"/>
        <end position="204"/>
    </location>
</feature>
<feature type="compositionally biased region" description="Low complexity" evidence="1">
    <location>
        <begin position="797"/>
        <end position="812"/>
    </location>
</feature>
<protein>
    <submittedName>
        <fullName evidence="2">Uncharacterized protein</fullName>
    </submittedName>
</protein>
<proteinExistence type="predicted"/>
<feature type="region of interest" description="Disordered" evidence="1">
    <location>
        <begin position="719"/>
        <end position="738"/>
    </location>
</feature>
<feature type="compositionally biased region" description="Basic and acidic residues" evidence="1">
    <location>
        <begin position="829"/>
        <end position="839"/>
    </location>
</feature>
<feature type="compositionally biased region" description="Polar residues" evidence="1">
    <location>
        <begin position="597"/>
        <end position="608"/>
    </location>
</feature>
<feature type="region of interest" description="Disordered" evidence="1">
    <location>
        <begin position="272"/>
        <end position="314"/>
    </location>
</feature>
<sequence>MESSRSNSPSKTKQSKLVFTRNGYEKVDSSSDSDSDIENSLLNMSLSYQDDLNKRIALSKRTVPPPSVSTNNSKFASKVFSSRNTDELSIIEEVSNCGSRHSSVLSKLNYAKKEADTEAQQQKTVVTPIPIKATAKPSHALISPFNNPQIKDTPSKQQDKSLPKLPTTDIIPPKQETATSDKKLTPVHRSTTNGPNKSQVPKSQRETNLNMLTHASDPDKAPKIHKRSFSDESHVSSVSSFSSVGDFMHIARLQAMSPPAEKLRFINFNHGNNQNHLKIQPKSNDVKPNDSTEKLENPKKSETQDSRMLFIPPQNIRNSIDITLGSRPDEEIVTKKSIKPTTKVTKILGGNNQSDDGSWSDTSESDSEDENNSNNQITQEYENTKPLNIHKEEVSNDKTVLNLMNVNNTEINRNFYFPNTFENSTNSQEVKDRVPQENNRKARHSFYSSNGQIEIPDLSDKRFSDEYSSIAHHQISVSDVDDESNTNLKIGVPGRDAIKHLKQQYSALGDDSDADYASNITSLYNTGANSDKMQMKPASVQPQLECNLLVPGRRSPAKHARHKSMFNIDFDLGKGKNNSNHSRHKSVDILSEMTTFGKQQSRANTDSRSAGGDLDELAGSKSRINIEQPVAPLVITRKPSSESKHINNNIQKEEQNQEQEEILNIKVAEPPKKVDYAVDFKESNSQDDDFGTPFITPRIGSRSIETSSGRNIGAITKSLKPKTRSVASKGEDSDSETESVVIDLTKDKYDVVHVIGRKDSTRSYKSTTETINGKNVEVLMSIYSKYRNDSWLFRNNSTTSSTASFSSRSSSTLRQKQRGIPSSIQTPKHPRDLNIKRSTTESLASSSSTSTSMARYKSKRISPPTKTPSLTSNSKITNNNIQKKQSQLRHKSMPALESHYFDYASNDQYDFNTFMQQRRTSQKEI</sequence>
<feature type="compositionally biased region" description="Basic and acidic residues" evidence="1">
    <location>
        <begin position="284"/>
        <end position="305"/>
    </location>
</feature>
<evidence type="ECO:0000256" key="1">
    <source>
        <dbReference type="SAM" id="MobiDB-lite"/>
    </source>
</evidence>
<accession>A0A8H6F182</accession>
<feature type="compositionally biased region" description="Polar residues" evidence="1">
    <location>
        <begin position="272"/>
        <end position="283"/>
    </location>
</feature>
<organism evidence="2 3">
    <name type="scientific">Candida albicans</name>
    <name type="common">Yeast</name>
    <dbReference type="NCBI Taxonomy" id="5476"/>
    <lineage>
        <taxon>Eukaryota</taxon>
        <taxon>Fungi</taxon>
        <taxon>Dikarya</taxon>
        <taxon>Ascomycota</taxon>
        <taxon>Saccharomycotina</taxon>
        <taxon>Pichiomycetes</taxon>
        <taxon>Debaryomycetaceae</taxon>
        <taxon>Candida/Lodderomyces clade</taxon>
        <taxon>Candida</taxon>
    </lineage>
</organism>
<feature type="compositionally biased region" description="Basic and acidic residues" evidence="1">
    <location>
        <begin position="153"/>
        <end position="162"/>
    </location>
</feature>
<evidence type="ECO:0000313" key="3">
    <source>
        <dbReference type="Proteomes" id="UP000536275"/>
    </source>
</evidence>
<feature type="region of interest" description="Disordered" evidence="1">
    <location>
        <begin position="597"/>
        <end position="616"/>
    </location>
</feature>
<evidence type="ECO:0000313" key="2">
    <source>
        <dbReference type="EMBL" id="KAF6065030.1"/>
    </source>
</evidence>
<gene>
    <name evidence="2" type="ORF">FOB64_004803</name>
</gene>
<reference evidence="2 3" key="1">
    <citation type="submission" date="2020-03" db="EMBL/GenBank/DDBJ databases">
        <title>FDA dAtabase for Regulatory Grade micrObial Sequences (FDA-ARGOS): Supporting development and validation of Infectious Disease Dx tests.</title>
        <authorList>
            <person name="Campos J."/>
            <person name="Goldberg B."/>
            <person name="Tallon L."/>
            <person name="Sadzewicz L."/>
            <person name="Vavikolanu K."/>
            <person name="Mehta A."/>
            <person name="Aluvathingal J."/>
            <person name="Nadendla S."/>
            <person name="Nandy P."/>
            <person name="Geyer C."/>
            <person name="Yan Y."/>
            <person name="Sichtig H."/>
        </authorList>
    </citation>
    <scope>NUCLEOTIDE SEQUENCE [LARGE SCALE GENOMIC DNA]</scope>
    <source>
        <strain evidence="2 3">FDAARGOS_656</strain>
    </source>
</reference>
<comment type="caution">
    <text evidence="2">The sequence shown here is derived from an EMBL/GenBank/DDBJ whole genome shotgun (WGS) entry which is preliminary data.</text>
</comment>
<feature type="region of interest" description="Disordered" evidence="1">
    <location>
        <begin position="1"/>
        <end position="38"/>
    </location>
</feature>
<name>A0A8H6F182_CANAX</name>
<feature type="region of interest" description="Disordered" evidence="1">
    <location>
        <begin position="344"/>
        <end position="390"/>
    </location>
</feature>
<feature type="compositionally biased region" description="Low complexity" evidence="1">
    <location>
        <begin position="840"/>
        <end position="852"/>
    </location>
</feature>
<dbReference type="AlphaFoldDB" id="A0A8H6F182"/>
<feature type="compositionally biased region" description="Polar residues" evidence="1">
    <location>
        <begin position="1"/>
        <end position="17"/>
    </location>
</feature>
<dbReference type="Proteomes" id="UP000536275">
    <property type="component" value="Unassembled WGS sequence"/>
</dbReference>
<dbReference type="EMBL" id="JABWAD010000059">
    <property type="protein sequence ID" value="KAF6065030.1"/>
    <property type="molecule type" value="Genomic_DNA"/>
</dbReference>
<feature type="region of interest" description="Disordered" evidence="1">
    <location>
        <begin position="137"/>
        <end position="204"/>
    </location>
</feature>
<feature type="compositionally biased region" description="Polar residues" evidence="1">
    <location>
        <begin position="867"/>
        <end position="885"/>
    </location>
</feature>